<feature type="domain" description="SGNH" evidence="3">
    <location>
        <begin position="421"/>
        <end position="660"/>
    </location>
</feature>
<feature type="transmembrane region" description="Helical" evidence="1">
    <location>
        <begin position="225"/>
        <end position="243"/>
    </location>
</feature>
<feature type="transmembrane region" description="Helical" evidence="1">
    <location>
        <begin position="349"/>
        <end position="367"/>
    </location>
</feature>
<feature type="transmembrane region" description="Helical" evidence="1">
    <location>
        <begin position="316"/>
        <end position="337"/>
    </location>
</feature>
<dbReference type="Pfam" id="PF19040">
    <property type="entry name" value="SGNH"/>
    <property type="match status" value="1"/>
</dbReference>
<dbReference type="PANTHER" id="PTHR23028:SF53">
    <property type="entry name" value="ACYL_TRANSF_3 DOMAIN-CONTAINING PROTEIN"/>
    <property type="match status" value="1"/>
</dbReference>
<evidence type="ECO:0000259" key="2">
    <source>
        <dbReference type="Pfam" id="PF01757"/>
    </source>
</evidence>
<feature type="transmembrane region" description="Helical" evidence="1">
    <location>
        <begin position="145"/>
        <end position="161"/>
    </location>
</feature>
<feature type="transmembrane region" description="Helical" evidence="1">
    <location>
        <begin position="191"/>
        <end position="213"/>
    </location>
</feature>
<feature type="transmembrane region" description="Helical" evidence="1">
    <location>
        <begin position="75"/>
        <end position="94"/>
    </location>
</feature>
<feature type="domain" description="Acyltransferase 3" evidence="2">
    <location>
        <begin position="9"/>
        <end position="333"/>
    </location>
</feature>
<evidence type="ECO:0000256" key="1">
    <source>
        <dbReference type="SAM" id="Phobius"/>
    </source>
</evidence>
<accession>A0AA50KNU0</accession>
<feature type="transmembrane region" description="Helical" evidence="1">
    <location>
        <begin position="249"/>
        <end position="268"/>
    </location>
</feature>
<dbReference type="Proteomes" id="UP001223802">
    <property type="component" value="Chromosome"/>
</dbReference>
<keyword evidence="1" id="KW-0472">Membrane</keyword>
<name>A0AA50KNU0_9GAMM</name>
<dbReference type="GO" id="GO:0016747">
    <property type="term" value="F:acyltransferase activity, transferring groups other than amino-acyl groups"/>
    <property type="evidence" value="ECO:0007669"/>
    <property type="project" value="InterPro"/>
</dbReference>
<dbReference type="InterPro" id="IPR043968">
    <property type="entry name" value="SGNH"/>
</dbReference>
<organism evidence="4 5">
    <name type="scientific">Oceanimonas pelagia</name>
    <dbReference type="NCBI Taxonomy" id="3028314"/>
    <lineage>
        <taxon>Bacteria</taxon>
        <taxon>Pseudomonadati</taxon>
        <taxon>Pseudomonadota</taxon>
        <taxon>Gammaproteobacteria</taxon>
        <taxon>Aeromonadales</taxon>
        <taxon>Aeromonadaceae</taxon>
        <taxon>Oceanimonas</taxon>
    </lineage>
</organism>
<dbReference type="PANTHER" id="PTHR23028">
    <property type="entry name" value="ACETYLTRANSFERASE"/>
    <property type="match status" value="1"/>
</dbReference>
<keyword evidence="4" id="KW-0808">Transferase</keyword>
<evidence type="ECO:0000313" key="5">
    <source>
        <dbReference type="Proteomes" id="UP001223802"/>
    </source>
</evidence>
<proteinExistence type="predicted"/>
<dbReference type="GO" id="GO:0009103">
    <property type="term" value="P:lipopolysaccharide biosynthetic process"/>
    <property type="evidence" value="ECO:0007669"/>
    <property type="project" value="TreeGrafter"/>
</dbReference>
<keyword evidence="1" id="KW-1133">Transmembrane helix</keyword>
<keyword evidence="1" id="KW-0812">Transmembrane</keyword>
<protein>
    <submittedName>
        <fullName evidence="4">Acyltransferase family protein</fullName>
    </submittedName>
</protein>
<dbReference type="GO" id="GO:0016020">
    <property type="term" value="C:membrane"/>
    <property type="evidence" value="ECO:0007669"/>
    <property type="project" value="TreeGrafter"/>
</dbReference>
<feature type="transmembrane region" description="Helical" evidence="1">
    <location>
        <begin position="34"/>
        <end position="54"/>
    </location>
</feature>
<reference evidence="4 5" key="1">
    <citation type="submission" date="2023-02" db="EMBL/GenBank/DDBJ databases">
        <title>Complete genome sequence of a novel bacterium Oceanimonas sp. NTOU-MSR1 isolated from marine coast sediment.</title>
        <authorList>
            <person name="Yang H.-T."/>
            <person name="Chen Y.-L."/>
            <person name="Ho Y.-N."/>
        </authorList>
    </citation>
    <scope>NUCLEOTIDE SEQUENCE [LARGE SCALE GENOMIC DNA]</scope>
    <source>
        <strain evidence="4 5">NTOU-MSR1</strain>
    </source>
</reference>
<dbReference type="AlphaFoldDB" id="A0AA50KNU0"/>
<feature type="transmembrane region" description="Helical" evidence="1">
    <location>
        <begin position="288"/>
        <end position="310"/>
    </location>
</feature>
<evidence type="ECO:0000313" key="4">
    <source>
        <dbReference type="EMBL" id="WMC10337.1"/>
    </source>
</evidence>
<keyword evidence="5" id="KW-1185">Reference proteome</keyword>
<dbReference type="EMBL" id="CP118224">
    <property type="protein sequence ID" value="WMC10337.1"/>
    <property type="molecule type" value="Genomic_DNA"/>
</dbReference>
<dbReference type="InterPro" id="IPR050879">
    <property type="entry name" value="Acyltransferase_3"/>
</dbReference>
<sequence length="676" mass="76924">MAFTTYRPDIDGLRAIAVLTVILFHFNNQWLPGGFIGVDVFFVISGYIITRIIYSEMTTNNFSFLQFYVKRIKRILPLFYLVSISSLLVAWLILTPDDLVRLADSIRYASVFIANVHFERNSGYFAPAAENMPLLHMWSLSVEEQFYFAWPLLLFLSIKFFSPPTRKWIFFIVMLALVGISEYAARTNEASAYYLIQYRGSELLVGALLSMLVHDRGSSFSSRESAIACLGMMGAVILAWYFVWLDKEAIFPGLNAFMVSIASALIILNGELRKGFIYRLLSNRGLALFGRLSFSLYLWHWPVLVLYRYYFNAIEGAGYILCALLTLLLSFVSWKYVEKPCRYLKIKGRWVWLGYFVIPVVALVLVAKDIKKNEGYQQRMPEQALALYEISVSSFNDVVKVVAADAGYRPFEPIPVGDETLLPARPGALLWGDSHAGHFRSFIEQLGRDNGFYALYGGAGGCPPFIGVDLIKHGRPEAECTDRNNALFDTIKASEASLVFLAGRWAMYTETTRSEGEKGSRVFLGDSSDYTESVENSRRAFRKGMEATIKGLIDSNKRPVLFEQVPSYSFEPSNCLVKKARYVWMGDIDCDMDKAEVELRQAYANRVIAEMEARYPQLLVIRLNNLVCSGGKCVSQLDGIPLYFDNDHLNARGSELLYRKYRETDHYRILLERLKN</sequence>
<dbReference type="InterPro" id="IPR002656">
    <property type="entry name" value="Acyl_transf_3_dom"/>
</dbReference>
<gene>
    <name evidence="4" type="ORF">PU634_14850</name>
</gene>
<dbReference type="KEGG" id="ope:PU634_14850"/>
<keyword evidence="4" id="KW-0012">Acyltransferase</keyword>
<dbReference type="RefSeq" id="WP_306761538.1">
    <property type="nucleotide sequence ID" value="NZ_CP118224.1"/>
</dbReference>
<dbReference type="Pfam" id="PF01757">
    <property type="entry name" value="Acyl_transf_3"/>
    <property type="match status" value="1"/>
</dbReference>
<evidence type="ECO:0000259" key="3">
    <source>
        <dbReference type="Pfam" id="PF19040"/>
    </source>
</evidence>
<feature type="transmembrane region" description="Helical" evidence="1">
    <location>
        <begin position="168"/>
        <end position="185"/>
    </location>
</feature>